<evidence type="ECO:0000313" key="15">
    <source>
        <dbReference type="Proteomes" id="UP000297613"/>
    </source>
</evidence>
<dbReference type="InterPro" id="IPR036097">
    <property type="entry name" value="HisK_dim/P_sf"/>
</dbReference>
<gene>
    <name evidence="14" type="ORF">EHQ83_15030</name>
</gene>
<feature type="domain" description="Histidine kinase" evidence="10">
    <location>
        <begin position="285"/>
        <end position="492"/>
    </location>
</feature>
<dbReference type="InterPro" id="IPR011006">
    <property type="entry name" value="CheY-like_superfamily"/>
</dbReference>
<dbReference type="SUPFAM" id="SSF55785">
    <property type="entry name" value="PYP-like sensor domain (PAS domain)"/>
    <property type="match status" value="1"/>
</dbReference>
<evidence type="ECO:0000256" key="5">
    <source>
        <dbReference type="ARBA" id="ARBA00022741"/>
    </source>
</evidence>
<evidence type="ECO:0000259" key="11">
    <source>
        <dbReference type="PROSITE" id="PS50110"/>
    </source>
</evidence>
<proteinExistence type="predicted"/>
<protein>
    <recommendedName>
        <fullName evidence="2">histidine kinase</fullName>
        <ecNumber evidence="2">2.7.13.3</ecNumber>
    </recommendedName>
</protein>
<dbReference type="NCBIfam" id="TIGR00229">
    <property type="entry name" value="sensory_box"/>
    <property type="match status" value="1"/>
</dbReference>
<accession>A0A6N4QKY4</accession>
<dbReference type="PROSITE" id="PS50110">
    <property type="entry name" value="RESPONSE_REGULATORY"/>
    <property type="match status" value="1"/>
</dbReference>
<evidence type="ECO:0000256" key="9">
    <source>
        <dbReference type="PROSITE-ProRule" id="PRU00169"/>
    </source>
</evidence>
<evidence type="ECO:0000313" key="14">
    <source>
        <dbReference type="EMBL" id="TGL81312.1"/>
    </source>
</evidence>
<dbReference type="SUPFAM" id="SSF55874">
    <property type="entry name" value="ATPase domain of HSP90 chaperone/DNA topoisomerase II/histidine kinase"/>
    <property type="match status" value="1"/>
</dbReference>
<organism evidence="14 15">
    <name type="scientific">Leptospira yasudae</name>
    <dbReference type="NCBI Taxonomy" id="2202201"/>
    <lineage>
        <taxon>Bacteria</taxon>
        <taxon>Pseudomonadati</taxon>
        <taxon>Spirochaetota</taxon>
        <taxon>Spirochaetia</taxon>
        <taxon>Leptospirales</taxon>
        <taxon>Leptospiraceae</taxon>
        <taxon>Leptospira</taxon>
    </lineage>
</organism>
<dbReference type="GO" id="GO:0006355">
    <property type="term" value="P:regulation of DNA-templated transcription"/>
    <property type="evidence" value="ECO:0007669"/>
    <property type="project" value="InterPro"/>
</dbReference>
<dbReference type="GO" id="GO:0005524">
    <property type="term" value="F:ATP binding"/>
    <property type="evidence" value="ECO:0007669"/>
    <property type="project" value="UniProtKB-KW"/>
</dbReference>
<dbReference type="Proteomes" id="UP000297613">
    <property type="component" value="Unassembled WGS sequence"/>
</dbReference>
<dbReference type="SMART" id="SM00388">
    <property type="entry name" value="HisKA"/>
    <property type="match status" value="1"/>
</dbReference>
<dbReference type="RefSeq" id="WP_135573499.1">
    <property type="nucleotide sequence ID" value="NZ_RQGK01000015.1"/>
</dbReference>
<dbReference type="EMBL" id="RQGM01000062">
    <property type="protein sequence ID" value="TGL81312.1"/>
    <property type="molecule type" value="Genomic_DNA"/>
</dbReference>
<evidence type="ECO:0000256" key="3">
    <source>
        <dbReference type="ARBA" id="ARBA00022553"/>
    </source>
</evidence>
<evidence type="ECO:0000256" key="7">
    <source>
        <dbReference type="ARBA" id="ARBA00022840"/>
    </source>
</evidence>
<dbReference type="PANTHER" id="PTHR43065:SF46">
    <property type="entry name" value="C4-DICARBOXYLATE TRANSPORT SENSOR PROTEIN DCTB"/>
    <property type="match status" value="1"/>
</dbReference>
<reference evidence="14 15" key="1">
    <citation type="journal article" date="2019" name="PLoS Negl. Trop. Dis.">
        <title>Revisiting the worldwide diversity of Leptospira species in the environment.</title>
        <authorList>
            <person name="Vincent A.T."/>
            <person name="Schiettekatte O."/>
            <person name="Bourhy P."/>
            <person name="Veyrier F.J."/>
            <person name="Picardeau M."/>
        </authorList>
    </citation>
    <scope>NUCLEOTIDE SEQUENCE [LARGE SCALE GENOMIC DNA]</scope>
    <source>
        <strain evidence="14 15">201702445</strain>
    </source>
</reference>
<keyword evidence="3 9" id="KW-0597">Phosphoprotein</keyword>
<dbReference type="InterPro" id="IPR035965">
    <property type="entry name" value="PAS-like_dom_sf"/>
</dbReference>
<dbReference type="SUPFAM" id="SSF52172">
    <property type="entry name" value="CheY-like"/>
    <property type="match status" value="1"/>
</dbReference>
<dbReference type="GO" id="GO:0000155">
    <property type="term" value="F:phosphorelay sensor kinase activity"/>
    <property type="evidence" value="ECO:0007669"/>
    <property type="project" value="InterPro"/>
</dbReference>
<dbReference type="InterPro" id="IPR000014">
    <property type="entry name" value="PAS"/>
</dbReference>
<dbReference type="PROSITE" id="PS50112">
    <property type="entry name" value="PAS"/>
    <property type="match status" value="1"/>
</dbReference>
<evidence type="ECO:0000259" key="13">
    <source>
        <dbReference type="PROSITE" id="PS50113"/>
    </source>
</evidence>
<dbReference type="CDD" id="cd00082">
    <property type="entry name" value="HisKA"/>
    <property type="match status" value="1"/>
</dbReference>
<evidence type="ECO:0000256" key="2">
    <source>
        <dbReference type="ARBA" id="ARBA00012438"/>
    </source>
</evidence>
<dbReference type="EC" id="2.7.13.3" evidence="2"/>
<dbReference type="PROSITE" id="PS50109">
    <property type="entry name" value="HIS_KIN"/>
    <property type="match status" value="1"/>
</dbReference>
<keyword evidence="6" id="KW-0418">Kinase</keyword>
<dbReference type="InterPro" id="IPR003661">
    <property type="entry name" value="HisK_dim/P_dom"/>
</dbReference>
<feature type="domain" description="PAC" evidence="13">
    <location>
        <begin position="213"/>
        <end position="265"/>
    </location>
</feature>
<dbReference type="Pfam" id="PF00989">
    <property type="entry name" value="PAS"/>
    <property type="match status" value="1"/>
</dbReference>
<dbReference type="Gene3D" id="1.10.287.130">
    <property type="match status" value="1"/>
</dbReference>
<dbReference type="Gene3D" id="3.30.565.10">
    <property type="entry name" value="Histidine kinase-like ATPase, C-terminal domain"/>
    <property type="match status" value="1"/>
</dbReference>
<evidence type="ECO:0000256" key="8">
    <source>
        <dbReference type="ARBA" id="ARBA00023012"/>
    </source>
</evidence>
<dbReference type="InterPro" id="IPR036890">
    <property type="entry name" value="HATPase_C_sf"/>
</dbReference>
<keyword evidence="4" id="KW-0808">Transferase</keyword>
<dbReference type="Pfam" id="PF00512">
    <property type="entry name" value="HisKA"/>
    <property type="match status" value="1"/>
</dbReference>
<dbReference type="InterPro" id="IPR013767">
    <property type="entry name" value="PAS_fold"/>
</dbReference>
<keyword evidence="7" id="KW-0067">ATP-binding</keyword>
<feature type="domain" description="Response regulatory" evidence="11">
    <location>
        <begin position="11"/>
        <end position="127"/>
    </location>
</feature>
<dbReference type="SMART" id="SM00448">
    <property type="entry name" value="REC"/>
    <property type="match status" value="1"/>
</dbReference>
<dbReference type="Gene3D" id="3.30.450.20">
    <property type="entry name" value="PAS domain"/>
    <property type="match status" value="1"/>
</dbReference>
<dbReference type="AlphaFoldDB" id="A0A6N4QKY4"/>
<dbReference type="PANTHER" id="PTHR43065">
    <property type="entry name" value="SENSOR HISTIDINE KINASE"/>
    <property type="match status" value="1"/>
</dbReference>
<dbReference type="CDD" id="cd17534">
    <property type="entry name" value="REC_DC-like"/>
    <property type="match status" value="1"/>
</dbReference>
<dbReference type="Gene3D" id="3.40.50.2300">
    <property type="match status" value="1"/>
</dbReference>
<feature type="modified residue" description="4-aspartylphosphate" evidence="9">
    <location>
        <position position="61"/>
    </location>
</feature>
<dbReference type="SUPFAM" id="SSF47384">
    <property type="entry name" value="Homodimeric domain of signal transducing histidine kinase"/>
    <property type="match status" value="1"/>
</dbReference>
<comment type="catalytic activity">
    <reaction evidence="1">
        <text>ATP + protein L-histidine = ADP + protein N-phospho-L-histidine.</text>
        <dbReference type="EC" id="2.7.13.3"/>
    </reaction>
</comment>
<comment type="caution">
    <text evidence="14">The sequence shown here is derived from an EMBL/GenBank/DDBJ whole genome shotgun (WGS) entry which is preliminary data.</text>
</comment>
<keyword evidence="8" id="KW-0902">Two-component regulatory system</keyword>
<evidence type="ECO:0000259" key="10">
    <source>
        <dbReference type="PROSITE" id="PS50109"/>
    </source>
</evidence>
<evidence type="ECO:0000256" key="4">
    <source>
        <dbReference type="ARBA" id="ARBA00022679"/>
    </source>
</evidence>
<evidence type="ECO:0000256" key="1">
    <source>
        <dbReference type="ARBA" id="ARBA00000085"/>
    </source>
</evidence>
<feature type="domain" description="PAS" evidence="12">
    <location>
        <begin position="139"/>
        <end position="185"/>
    </location>
</feature>
<dbReference type="Pfam" id="PF00072">
    <property type="entry name" value="Response_reg"/>
    <property type="match status" value="1"/>
</dbReference>
<dbReference type="InterPro" id="IPR000700">
    <property type="entry name" value="PAS-assoc_C"/>
</dbReference>
<dbReference type="InterPro" id="IPR001789">
    <property type="entry name" value="Sig_transdc_resp-reg_receiver"/>
</dbReference>
<evidence type="ECO:0000259" key="12">
    <source>
        <dbReference type="PROSITE" id="PS50112"/>
    </source>
</evidence>
<dbReference type="InterPro" id="IPR005467">
    <property type="entry name" value="His_kinase_dom"/>
</dbReference>
<dbReference type="PROSITE" id="PS50113">
    <property type="entry name" value="PAC"/>
    <property type="match status" value="1"/>
</dbReference>
<sequence>MNPNDKNSGPSILIVDDEWLIAFNLQVSLQKLGYLIAGTARTADEALEVAERTKPDLILMDIRIEGELDGIQAAERIQKRMDVPVIFMTAFADEETFNRAVDKASMFGYISKPFQPLALKNSIEIALKQQQRFGKAREEGKEFRDVIQNIGEGAISLDREGKILFMNRTAEALTGWSLVDVQGESGDKVLSLSTDDGENLRTKIGGIKPDHVKYIPSLLTRKNGSRIQVAFRVSPVRDEEGDIAGSIITLSELSSLSVSEKEISEMEKVIQSERRLDSIQKLAAGLAHEINNPLMGIINYGHIIRNHKGGDADTKNYARLVIEQGERIAAIIRNLLLFSRKDPEQPVQTNVKQLVGSVEGMISEMLKSQEIQLEKQIPEDLEVLLRPNQIREVLYNILYYYSENQKKALIHLKAAVDNGDGEPSTLKVLVSGKLDLNLSEESRFEPFENFRSNDARIGMGLSVCYGILQANRGQLLLKKSNAGWDFIIQIPV</sequence>
<name>A0A6N4QKY4_9LEPT</name>
<evidence type="ECO:0000256" key="6">
    <source>
        <dbReference type="ARBA" id="ARBA00022777"/>
    </source>
</evidence>
<dbReference type="SMART" id="SM00091">
    <property type="entry name" value="PAS"/>
    <property type="match status" value="1"/>
</dbReference>
<keyword evidence="5" id="KW-0547">Nucleotide-binding</keyword>
<dbReference type="CDD" id="cd00130">
    <property type="entry name" value="PAS"/>
    <property type="match status" value="1"/>
</dbReference>